<comment type="subcellular location">
    <subcellularLocation>
        <location evidence="1">Mitochondrion outer membrane</location>
        <topology evidence="1">Peripheral membrane protein</topology>
        <orientation evidence="1">Cytoplasmic side</orientation>
    </subcellularLocation>
</comment>
<feature type="repeat" description="WD" evidence="11">
    <location>
        <begin position="473"/>
        <end position="512"/>
    </location>
</feature>
<dbReference type="InterPro" id="IPR019775">
    <property type="entry name" value="WD40_repeat_CS"/>
</dbReference>
<feature type="repeat" description="WD" evidence="11">
    <location>
        <begin position="396"/>
        <end position="428"/>
    </location>
</feature>
<dbReference type="InterPro" id="IPR003347">
    <property type="entry name" value="JmjC_dom"/>
</dbReference>
<feature type="repeat" description="WD" evidence="11">
    <location>
        <begin position="354"/>
        <end position="395"/>
    </location>
</feature>
<dbReference type="SUPFAM" id="SSF50978">
    <property type="entry name" value="WD40 repeat-like"/>
    <property type="match status" value="1"/>
</dbReference>
<evidence type="ECO:0000256" key="11">
    <source>
        <dbReference type="PROSITE-ProRule" id="PRU00221"/>
    </source>
</evidence>
<evidence type="ECO:0000256" key="8">
    <source>
        <dbReference type="ARBA" id="ARBA00038415"/>
    </source>
</evidence>
<feature type="region of interest" description="Disordered" evidence="13">
    <location>
        <begin position="991"/>
        <end position="1020"/>
    </location>
</feature>
<evidence type="ECO:0000256" key="1">
    <source>
        <dbReference type="ARBA" id="ARBA00004570"/>
    </source>
</evidence>
<gene>
    <name evidence="15" type="ORF">CT0861_08189</name>
</gene>
<protein>
    <recommendedName>
        <fullName evidence="9">Mitochondrial division protein 1</fullName>
    </recommendedName>
</protein>
<dbReference type="CDD" id="cd22881">
    <property type="entry name" value="Mdv1_N"/>
    <property type="match status" value="1"/>
</dbReference>
<name>A0A166QT91_9PEZI</name>
<keyword evidence="16" id="KW-1185">Reference proteome</keyword>
<feature type="compositionally biased region" description="Acidic residues" evidence="13">
    <location>
        <begin position="442"/>
        <end position="457"/>
    </location>
</feature>
<feature type="coiled-coil region" evidence="12">
    <location>
        <begin position="253"/>
        <end position="287"/>
    </location>
</feature>
<keyword evidence="4" id="KW-1000">Mitochondrion outer membrane</keyword>
<dbReference type="PROSITE" id="PS51184">
    <property type="entry name" value="JMJC"/>
    <property type="match status" value="1"/>
</dbReference>
<dbReference type="Gene3D" id="6.10.280.220">
    <property type="match status" value="1"/>
</dbReference>
<evidence type="ECO:0000256" key="7">
    <source>
        <dbReference type="ARBA" id="ARBA00023136"/>
    </source>
</evidence>
<evidence type="ECO:0000256" key="4">
    <source>
        <dbReference type="ARBA" id="ARBA00022787"/>
    </source>
</evidence>
<dbReference type="EMBL" id="LFIV01000124">
    <property type="protein sequence ID" value="KZL68322.1"/>
    <property type="molecule type" value="Genomic_DNA"/>
</dbReference>
<feature type="region of interest" description="Disordered" evidence="13">
    <location>
        <begin position="1111"/>
        <end position="1153"/>
    </location>
</feature>
<feature type="compositionally biased region" description="Basic residues" evidence="13">
    <location>
        <begin position="179"/>
        <end position="188"/>
    </location>
</feature>
<feature type="region of interest" description="Disordered" evidence="13">
    <location>
        <begin position="1042"/>
        <end position="1063"/>
    </location>
</feature>
<feature type="domain" description="JmjC" evidence="14">
    <location>
        <begin position="1023"/>
        <end position="1236"/>
    </location>
</feature>
<dbReference type="GO" id="GO:0005741">
    <property type="term" value="C:mitochondrial outer membrane"/>
    <property type="evidence" value="ECO:0007669"/>
    <property type="project" value="UniProtKB-SubCell"/>
</dbReference>
<dbReference type="FunFam" id="2.130.10.10:FF:000881">
    <property type="entry name" value="Mitochondrial division protein 1"/>
    <property type="match status" value="1"/>
</dbReference>
<keyword evidence="3" id="KW-0677">Repeat</keyword>
<evidence type="ECO:0000256" key="9">
    <source>
        <dbReference type="ARBA" id="ARBA00039789"/>
    </source>
</evidence>
<evidence type="ECO:0000259" key="14">
    <source>
        <dbReference type="PROSITE" id="PS51184"/>
    </source>
</evidence>
<evidence type="ECO:0000313" key="16">
    <source>
        <dbReference type="Proteomes" id="UP000076552"/>
    </source>
</evidence>
<evidence type="ECO:0000256" key="2">
    <source>
        <dbReference type="ARBA" id="ARBA00022574"/>
    </source>
</evidence>
<feature type="region of interest" description="Disordered" evidence="13">
    <location>
        <begin position="436"/>
        <end position="463"/>
    </location>
</feature>
<dbReference type="CDD" id="cd00200">
    <property type="entry name" value="WD40"/>
    <property type="match status" value="1"/>
</dbReference>
<keyword evidence="2 11" id="KW-0853">WD repeat</keyword>
<feature type="compositionally biased region" description="Basic and acidic residues" evidence="13">
    <location>
        <begin position="1140"/>
        <end position="1153"/>
    </location>
</feature>
<dbReference type="InterPro" id="IPR020472">
    <property type="entry name" value="WD40_PAC1"/>
</dbReference>
<keyword evidence="6" id="KW-0496">Mitochondrion</keyword>
<feature type="compositionally biased region" description="Acidic residues" evidence="13">
    <location>
        <begin position="1119"/>
        <end position="1130"/>
    </location>
</feature>
<accession>A0A166QT91</accession>
<evidence type="ECO:0000256" key="3">
    <source>
        <dbReference type="ARBA" id="ARBA00022737"/>
    </source>
</evidence>
<dbReference type="SMART" id="SM00558">
    <property type="entry name" value="JmjC"/>
    <property type="match status" value="1"/>
</dbReference>
<dbReference type="InterPro" id="IPR015943">
    <property type="entry name" value="WD40/YVTN_repeat-like_dom_sf"/>
</dbReference>
<dbReference type="SMART" id="SM00320">
    <property type="entry name" value="WD40"/>
    <property type="match status" value="6"/>
</dbReference>
<keyword evidence="7" id="KW-0472">Membrane</keyword>
<proteinExistence type="inferred from homology"/>
<dbReference type="Gene3D" id="2.130.10.10">
    <property type="entry name" value="YVTN repeat-like/Quinoprotein amine dehydrogenase"/>
    <property type="match status" value="2"/>
</dbReference>
<comment type="similarity">
    <text evidence="8">Belongs to the WD repeat MDV1/CAF4 family.</text>
</comment>
<evidence type="ECO:0000256" key="12">
    <source>
        <dbReference type="SAM" id="Coils"/>
    </source>
</evidence>
<dbReference type="PROSITE" id="PS00678">
    <property type="entry name" value="WD_REPEATS_1"/>
    <property type="match status" value="3"/>
</dbReference>
<organism evidence="15 16">
    <name type="scientific">Colletotrichum tofieldiae</name>
    <dbReference type="NCBI Taxonomy" id="708197"/>
    <lineage>
        <taxon>Eukaryota</taxon>
        <taxon>Fungi</taxon>
        <taxon>Dikarya</taxon>
        <taxon>Ascomycota</taxon>
        <taxon>Pezizomycotina</taxon>
        <taxon>Sordariomycetes</taxon>
        <taxon>Hypocreomycetidae</taxon>
        <taxon>Glomerellales</taxon>
        <taxon>Glomerellaceae</taxon>
        <taxon>Colletotrichum</taxon>
        <taxon>Colletotrichum spaethianum species complex</taxon>
    </lineage>
</organism>
<dbReference type="InterPro" id="IPR001680">
    <property type="entry name" value="WD40_rpt"/>
</dbReference>
<comment type="function">
    <text evidence="10">Involved in mitochondrial fission. Acts as an adapter protein required to form mitochondrial fission complexes. Formation of these complexes is required to promote constriction and fission of the mitochondrial compartment at a late step in mitochondrial division.</text>
</comment>
<comment type="caution">
    <text evidence="15">The sequence shown here is derived from an EMBL/GenBank/DDBJ whole genome shotgun (WGS) entry which is preliminary data.</text>
</comment>
<evidence type="ECO:0000256" key="6">
    <source>
        <dbReference type="ARBA" id="ARBA00023128"/>
    </source>
</evidence>
<keyword evidence="5 12" id="KW-0175">Coiled coil</keyword>
<dbReference type="InterPro" id="IPR036322">
    <property type="entry name" value="WD40_repeat_dom_sf"/>
</dbReference>
<dbReference type="SUPFAM" id="SSF51197">
    <property type="entry name" value="Clavaminate synthase-like"/>
    <property type="match status" value="1"/>
</dbReference>
<dbReference type="PANTHER" id="PTHR22847:SF637">
    <property type="entry name" value="WD REPEAT DOMAIN 5B"/>
    <property type="match status" value="1"/>
</dbReference>
<feature type="repeat" description="WD" evidence="11">
    <location>
        <begin position="579"/>
        <end position="618"/>
    </location>
</feature>
<dbReference type="PANTHER" id="PTHR22847">
    <property type="entry name" value="WD40 REPEAT PROTEIN"/>
    <property type="match status" value="1"/>
</dbReference>
<dbReference type="PROSITE" id="PS50082">
    <property type="entry name" value="WD_REPEATS_2"/>
    <property type="match status" value="5"/>
</dbReference>
<dbReference type="STRING" id="708197.A0A166QT91"/>
<dbReference type="Pfam" id="PF13621">
    <property type="entry name" value="Cupin_8"/>
    <property type="match status" value="1"/>
</dbReference>
<dbReference type="GO" id="GO:1990234">
    <property type="term" value="C:transferase complex"/>
    <property type="evidence" value="ECO:0007669"/>
    <property type="project" value="UniProtKB-ARBA"/>
</dbReference>
<dbReference type="AlphaFoldDB" id="A0A166QT91"/>
<sequence length="1236" mass="135956">AQPGAVPTTAGFDFSFSPSLSPLVPPIVARIERRPHTYVRMAASDNDQYGFHDDAGDDQSVLSTRGIEAFGRKVTTTASHLMGPLSDQGNNNHHHYHGALAEVHKQLRRPTIQRSMFSMAKTTPTDMVRSKLSTTEIQHRALTYLPDELLANIPESDNSYSLFQGFKASFPDLTEEGRKHRRRVSRGRKLLEDTEHTPGTPQALHNLKKDKASMMHELEMLGVRKNMASSEIRDIDNKIANLHGMRRIILDRLANLEQDETLLEHDLMDVETRLEEAQDLVDEAESIAINTPTKAEEDLAGDQDEAGFMSQSVYEKLPTADGTPASKAKKRVVRRKSMPILHEHFEAGTAIREIRAHQDTITALDFDAPFGTMVTSAMDDSIRVWDLNAGRCIGLLDGHTASVRTLQVDDNFLATGGMDATIRLWDLSKAHYDPHGSQYGRDEDEDGIAFENPDDSPVEPPEGSMRDCHLYTLQSHVDEITALHFRNDTLVSGSADKTLRQWDLEKGRCVQTLDVMWAAAQASASLGSESSWRQTNRAPAQSADFIGALQVFETALACGTADGMVRLWDLRSGQVHRSLVGHTGPVTCLQFDDVHLVTGSMDRSIRIWDLRTGSIYDAYAYDNAITSMMFDERRIVSAAGEDVVKVYDKVEGRQWDCGAGISEAEEGKTPAIVERVTPQASTPLRMKMSVLDGPAFIEECIGTTASIHTDAHRLNNPSGDLLQQQSADDEKYGLKALGLGVLKPLEDLALDVLTVYASDDAPSSQDGIHLLRRLDEGIERTYRRFYDFVYADLPYCWRQLYTDLSLLKFSCLVFLRGRKRTAGGAGGAGADGDEKLLDELVSVLDRALILAGGAGVARGRKTISRLLACLDDDCTPAPRPRPPATFPTSRPFEPPVTSPIRVVDGMSMPAFQSYLDNPPSADLGPEPLVLTSLLTGWPALSTRPWGSPGYLLSRTHAGRRLVPVEVGRSYVDEGWTQELIPFRELLSRITASSSAPPTRAGSRGPPSSSQDETGEGGRETGTTYLAQHELFSQLPHLQNDILTPDHCFTSPPPHPLDPSADKPELELPLVNAWFGPAGTITPLHTDGYHNLLCQVVGAKYVRLYAPHDSEALCPRGVDGDGDDDDDDDGDGVAQEGGEGAEGHEEKGARRKVDMSNTSAFDVGAVEGWDPDPEGRDAIELEEFRGLRHWDCVLEAGDVLYIPIGWWHYVRSMSVSFSVSFWWNGHHHGGPDGRSSA</sequence>
<feature type="non-terminal residue" evidence="15">
    <location>
        <position position="1"/>
    </location>
</feature>
<feature type="repeat" description="WD" evidence="11">
    <location>
        <begin position="556"/>
        <end position="578"/>
    </location>
</feature>
<evidence type="ECO:0000256" key="5">
    <source>
        <dbReference type="ARBA" id="ARBA00023054"/>
    </source>
</evidence>
<feature type="region of interest" description="Disordered" evidence="13">
    <location>
        <begin position="177"/>
        <end position="204"/>
    </location>
</feature>
<evidence type="ECO:0000256" key="13">
    <source>
        <dbReference type="SAM" id="MobiDB-lite"/>
    </source>
</evidence>
<evidence type="ECO:0000256" key="10">
    <source>
        <dbReference type="ARBA" id="ARBA00043913"/>
    </source>
</evidence>
<dbReference type="Gene3D" id="2.60.120.650">
    <property type="entry name" value="Cupin"/>
    <property type="match status" value="1"/>
</dbReference>
<reference evidence="15 16" key="1">
    <citation type="submission" date="2015-06" db="EMBL/GenBank/DDBJ databases">
        <title>Survival trade-offs in plant roots during colonization by closely related pathogenic and mutualistic fungi.</title>
        <authorList>
            <person name="Hacquard S."/>
            <person name="Kracher B."/>
            <person name="Hiruma K."/>
            <person name="Weinman A."/>
            <person name="Muench P."/>
            <person name="Garrido Oter R."/>
            <person name="Ver Loren van Themaat E."/>
            <person name="Dallerey J.-F."/>
            <person name="Damm U."/>
            <person name="Henrissat B."/>
            <person name="Lespinet O."/>
            <person name="Thon M."/>
            <person name="Kemen E."/>
            <person name="McHardy A.C."/>
            <person name="Schulze-Lefert P."/>
            <person name="O'Connell R.J."/>
        </authorList>
    </citation>
    <scope>NUCLEOTIDE SEQUENCE [LARGE SCALE GENOMIC DNA]</scope>
    <source>
        <strain evidence="15 16">0861</strain>
    </source>
</reference>
<dbReference type="PRINTS" id="PR00320">
    <property type="entry name" value="GPROTEINBRPT"/>
</dbReference>
<dbReference type="Pfam" id="PF00400">
    <property type="entry name" value="WD40"/>
    <property type="match status" value="4"/>
</dbReference>
<dbReference type="PROSITE" id="PS50294">
    <property type="entry name" value="WD_REPEATS_REGION"/>
    <property type="match status" value="4"/>
</dbReference>
<dbReference type="Proteomes" id="UP000076552">
    <property type="component" value="Unassembled WGS sequence"/>
</dbReference>
<dbReference type="InterPro" id="IPR041667">
    <property type="entry name" value="Cupin_8"/>
</dbReference>
<evidence type="ECO:0000313" key="15">
    <source>
        <dbReference type="EMBL" id="KZL68322.1"/>
    </source>
</evidence>
<dbReference type="GO" id="GO:0005634">
    <property type="term" value="C:nucleus"/>
    <property type="evidence" value="ECO:0007669"/>
    <property type="project" value="TreeGrafter"/>
</dbReference>